<feature type="compositionally biased region" description="Gly residues" evidence="1">
    <location>
        <begin position="258"/>
        <end position="276"/>
    </location>
</feature>
<feature type="compositionally biased region" description="Low complexity" evidence="1">
    <location>
        <begin position="400"/>
        <end position="426"/>
    </location>
</feature>
<reference evidence="2" key="1">
    <citation type="journal article" date="2021" name="Proc. Natl. Acad. Sci. U.S.A.">
        <title>Three genomes in the algal genus Volvox reveal the fate of a haploid sex-determining region after a transition to homothallism.</title>
        <authorList>
            <person name="Yamamoto K."/>
            <person name="Hamaji T."/>
            <person name="Kawai-Toyooka H."/>
            <person name="Matsuzaki R."/>
            <person name="Takahashi F."/>
            <person name="Nishimura Y."/>
            <person name="Kawachi M."/>
            <person name="Noguchi H."/>
            <person name="Minakuchi Y."/>
            <person name="Umen J.G."/>
            <person name="Toyoda A."/>
            <person name="Nozaki H."/>
        </authorList>
    </citation>
    <scope>NUCLEOTIDE SEQUENCE</scope>
    <source>
        <strain evidence="2">NIES-3785</strain>
    </source>
</reference>
<feature type="region of interest" description="Disordered" evidence="1">
    <location>
        <begin position="108"/>
        <end position="128"/>
    </location>
</feature>
<dbReference type="AlphaFoldDB" id="A0A8J4G9M4"/>
<feature type="compositionally biased region" description="Low complexity" evidence="1">
    <location>
        <begin position="381"/>
        <end position="392"/>
    </location>
</feature>
<protein>
    <submittedName>
        <fullName evidence="2">Uncharacterized protein</fullName>
    </submittedName>
</protein>
<gene>
    <name evidence="2" type="ORF">Vretimale_7567</name>
</gene>
<feature type="compositionally biased region" description="Low complexity" evidence="1">
    <location>
        <begin position="238"/>
        <end position="253"/>
    </location>
</feature>
<feature type="compositionally biased region" description="Low complexity" evidence="1">
    <location>
        <begin position="221"/>
        <end position="230"/>
    </location>
</feature>
<dbReference type="EMBL" id="BNCQ01000012">
    <property type="protein sequence ID" value="GIM02750.1"/>
    <property type="molecule type" value="Genomic_DNA"/>
</dbReference>
<feature type="compositionally biased region" description="Low complexity" evidence="1">
    <location>
        <begin position="59"/>
        <end position="80"/>
    </location>
</feature>
<comment type="caution">
    <text evidence="2">The sequence shown here is derived from an EMBL/GenBank/DDBJ whole genome shotgun (WGS) entry which is preliminary data.</text>
</comment>
<sequence>MEALSWRVAREQLLAELQAQAEGNVQTAHGEGLRTSQLGANGQASASPATNPRRGPKESTSGYAAAAGSATGSSPRARGGALPLSVAVAQRQYDQLLSQMPAITSAIVSPGRPGSGGNVPEGTRQPAPTQLRSATGVIAMPPQQQQQAMPGTGEGLAMGPGVNQPYRHGPRSSGPGAAENRLVAGGGHIVSTRHRPTRPSPIVDAAAATGSTPYGRGSGGTAATAGAEPALPNGASELPLLPQVQQTPPQQHQYRVSGTGGGGGSGGGGGGGGGGASPMPRQQKRVSQSNAMGSAGTEGMVRLPSPARTTHGTASGAPSAAVSVDLLAGGMPPLPRATRRITGTGNLGSSAPSGGANGTAAQSLHQHRRRRPASPPPPPTTMTTTAAATQPQVPSPMPQSQPYSGPDAAGSAAAAASGSGAAASGAPRSPLPNARLGSARVPALPAAAAVTQAAAPPLVPQVVESQDLLPPPAAMPLHVTTAGSAAVMTATGSVGSNPVPLTTAILALHTTNLHGDNAWRETAAAAAIEAAGTAASTSAAVAGSSPSAAITAAAVPAVQLATPNQLPAAALSTPAMHRASSIPRNADPSQPPGPDKRSSFPPQSQGSGTTISVQDPARGTALPGPVAAAPQPATVVTGLAGGREYIPERVRRISDAAGAVLVLGRPPSAIPNVGGAAAPGGNGSWTMPYAIGSVRTSETGDGVRIVANRRPSATVRRMSQVTDVGGSPQTYGSMAHGSITATVNAMPSVVAAEVPGGSPHLLHLHLQQLRQQYGHIYPPSPPRQGSG</sequence>
<feature type="compositionally biased region" description="Polar residues" evidence="1">
    <location>
        <begin position="341"/>
        <end position="352"/>
    </location>
</feature>
<evidence type="ECO:0000313" key="2">
    <source>
        <dbReference type="EMBL" id="GIM02750.1"/>
    </source>
</evidence>
<feature type="region of interest" description="Disordered" evidence="1">
    <location>
        <begin position="331"/>
        <end position="434"/>
    </location>
</feature>
<feature type="region of interest" description="Disordered" evidence="1">
    <location>
        <begin position="188"/>
        <end position="318"/>
    </location>
</feature>
<evidence type="ECO:0000256" key="1">
    <source>
        <dbReference type="SAM" id="MobiDB-lite"/>
    </source>
</evidence>
<dbReference type="Proteomes" id="UP000722791">
    <property type="component" value="Unassembled WGS sequence"/>
</dbReference>
<feature type="region of interest" description="Disordered" evidence="1">
    <location>
        <begin position="23"/>
        <end position="80"/>
    </location>
</feature>
<feature type="non-terminal residue" evidence="2">
    <location>
        <position position="1"/>
    </location>
</feature>
<feature type="region of interest" description="Disordered" evidence="1">
    <location>
        <begin position="572"/>
        <end position="628"/>
    </location>
</feature>
<accession>A0A8J4G9M4</accession>
<proteinExistence type="predicted"/>
<evidence type="ECO:0000313" key="3">
    <source>
        <dbReference type="Proteomes" id="UP000722791"/>
    </source>
</evidence>
<feature type="compositionally biased region" description="Polar residues" evidence="1">
    <location>
        <begin position="34"/>
        <end position="50"/>
    </location>
</feature>
<feature type="compositionally biased region" description="Polar residues" evidence="1">
    <location>
        <begin position="600"/>
        <end position="613"/>
    </location>
</feature>
<name>A0A8J4G9M4_9CHLO</name>
<organism evidence="2 3">
    <name type="scientific">Volvox reticuliferus</name>
    <dbReference type="NCBI Taxonomy" id="1737510"/>
    <lineage>
        <taxon>Eukaryota</taxon>
        <taxon>Viridiplantae</taxon>
        <taxon>Chlorophyta</taxon>
        <taxon>core chlorophytes</taxon>
        <taxon>Chlorophyceae</taxon>
        <taxon>CS clade</taxon>
        <taxon>Chlamydomonadales</taxon>
        <taxon>Volvocaceae</taxon>
        <taxon>Volvox</taxon>
    </lineage>
</organism>